<name>S4S0B9_PETMA</name>
<dbReference type="GeneTree" id="ENSGT00870000137144"/>
<dbReference type="Pfam" id="PF13855">
    <property type="entry name" value="LRR_8"/>
    <property type="match status" value="1"/>
</dbReference>
<dbReference type="Ensembl" id="ENSPMAT00000010958.1">
    <property type="protein sequence ID" value="ENSPMAP00000010912.1"/>
    <property type="gene ID" value="ENSPMAG00000009931.1"/>
</dbReference>
<dbReference type="Gene3D" id="3.80.10.10">
    <property type="entry name" value="Ribonuclease Inhibitor"/>
    <property type="match status" value="1"/>
</dbReference>
<protein>
    <recommendedName>
        <fullName evidence="2">Variable lymphocyte receptor B cassette</fullName>
    </recommendedName>
</protein>
<dbReference type="HOGENOM" id="CLU_000288_148_5_1"/>
<dbReference type="InterPro" id="IPR032675">
    <property type="entry name" value="LRR_dom_sf"/>
</dbReference>
<dbReference type="AlphaFoldDB" id="S4S0B9"/>
<sequence length="34" mass="3909">MTLHNNQLQSVPDGAFDRLTSLIHIWLSSNPWNC</sequence>
<proteinExistence type="predicted"/>
<reference evidence="1" key="1">
    <citation type="submission" date="2025-05" db="UniProtKB">
        <authorList>
            <consortium name="Ensembl"/>
        </authorList>
    </citation>
    <scope>IDENTIFICATION</scope>
</reference>
<dbReference type="InterPro" id="IPR001611">
    <property type="entry name" value="Leu-rich_rpt"/>
</dbReference>
<evidence type="ECO:0008006" key="2">
    <source>
        <dbReference type="Google" id="ProtNLM"/>
    </source>
</evidence>
<evidence type="ECO:0000313" key="1">
    <source>
        <dbReference type="Ensembl" id="ENSPMAP00000010910.1"/>
    </source>
</evidence>
<organism evidence="1">
    <name type="scientific">Petromyzon marinus</name>
    <name type="common">Sea lamprey</name>
    <dbReference type="NCBI Taxonomy" id="7757"/>
    <lineage>
        <taxon>Eukaryota</taxon>
        <taxon>Metazoa</taxon>
        <taxon>Chordata</taxon>
        <taxon>Craniata</taxon>
        <taxon>Vertebrata</taxon>
        <taxon>Cyclostomata</taxon>
        <taxon>Hyperoartia</taxon>
        <taxon>Petromyzontiformes</taxon>
        <taxon>Petromyzontidae</taxon>
        <taxon>Petromyzon</taxon>
    </lineage>
</organism>
<accession>S4S0B9</accession>
<dbReference type="Ensembl" id="ENSPMAT00000010956.1">
    <property type="protein sequence ID" value="ENSPMAP00000010910.1"/>
    <property type="gene ID" value="ENSPMAG00000009929.1"/>
</dbReference>
<dbReference type="SUPFAM" id="SSF52058">
    <property type="entry name" value="L domain-like"/>
    <property type="match status" value="1"/>
</dbReference>